<keyword evidence="3" id="KW-1185">Reference proteome</keyword>
<dbReference type="InterPro" id="IPR012337">
    <property type="entry name" value="RNaseH-like_sf"/>
</dbReference>
<dbReference type="EMBL" id="JAIQDJ010000001">
    <property type="protein sequence ID" value="MBZ4185828.1"/>
    <property type="molecule type" value="Genomic_DNA"/>
</dbReference>
<dbReference type="Proteomes" id="UP001430290">
    <property type="component" value="Unassembled WGS sequence"/>
</dbReference>
<dbReference type="InterPro" id="IPR036397">
    <property type="entry name" value="RNaseH_sf"/>
</dbReference>
<organism evidence="2 3">
    <name type="scientific">Thermomonas beijingensis</name>
    <dbReference type="NCBI Taxonomy" id="2872701"/>
    <lineage>
        <taxon>Bacteria</taxon>
        <taxon>Pseudomonadati</taxon>
        <taxon>Pseudomonadota</taxon>
        <taxon>Gammaproteobacteria</taxon>
        <taxon>Lysobacterales</taxon>
        <taxon>Lysobacteraceae</taxon>
        <taxon>Thermomonas</taxon>
    </lineage>
</organism>
<dbReference type="PANTHER" id="PTHR46889">
    <property type="entry name" value="TRANSPOSASE INSF FOR INSERTION SEQUENCE IS3B-RELATED"/>
    <property type="match status" value="1"/>
</dbReference>
<evidence type="ECO:0000259" key="1">
    <source>
        <dbReference type="PROSITE" id="PS50994"/>
    </source>
</evidence>
<protein>
    <submittedName>
        <fullName evidence="2">Integrase core domain-containing protein</fullName>
    </submittedName>
</protein>
<evidence type="ECO:0000313" key="2">
    <source>
        <dbReference type="EMBL" id="MBZ4185828.1"/>
    </source>
</evidence>
<dbReference type="Gene3D" id="3.30.420.10">
    <property type="entry name" value="Ribonuclease H-like superfamily/Ribonuclease H"/>
    <property type="match status" value="1"/>
</dbReference>
<dbReference type="InterPro" id="IPR001584">
    <property type="entry name" value="Integrase_cat-core"/>
</dbReference>
<gene>
    <name evidence="2" type="ORF">K7B09_05735</name>
</gene>
<dbReference type="PROSITE" id="PS50994">
    <property type="entry name" value="INTEGRASE"/>
    <property type="match status" value="1"/>
</dbReference>
<sequence length="130" mass="15181">MDDHQRLDLTERALEMALQQRHPKPGLLLHHDRGSQYTGARYRAKAEAAKIRLSMSRPGLPYDNAMAESFFATLKLELMDDKPFETRDAARTAVFEYVELFYNRIRMHSALGYRTPMQAEWDYQTVRTVS</sequence>
<feature type="domain" description="Integrase catalytic" evidence="1">
    <location>
        <begin position="1"/>
        <end position="124"/>
    </location>
</feature>
<dbReference type="SUPFAM" id="SSF53098">
    <property type="entry name" value="Ribonuclease H-like"/>
    <property type="match status" value="1"/>
</dbReference>
<proteinExistence type="predicted"/>
<accession>A0ABS7TDC7</accession>
<dbReference type="PANTHER" id="PTHR46889:SF4">
    <property type="entry name" value="TRANSPOSASE INSO FOR INSERTION SEQUENCE ELEMENT IS911B-RELATED"/>
    <property type="match status" value="1"/>
</dbReference>
<reference evidence="2" key="1">
    <citation type="submission" date="2021-09" db="EMBL/GenBank/DDBJ databases">
        <authorList>
            <person name="Wu T."/>
            <person name="Guo S.Z."/>
        </authorList>
    </citation>
    <scope>NUCLEOTIDE SEQUENCE</scope>
    <source>
        <strain evidence="2">RSS-23</strain>
    </source>
</reference>
<evidence type="ECO:0000313" key="3">
    <source>
        <dbReference type="Proteomes" id="UP001430290"/>
    </source>
</evidence>
<name>A0ABS7TDC7_9GAMM</name>
<comment type="caution">
    <text evidence="2">The sequence shown here is derived from an EMBL/GenBank/DDBJ whole genome shotgun (WGS) entry which is preliminary data.</text>
</comment>
<dbReference type="Pfam" id="PF13683">
    <property type="entry name" value="rve_3"/>
    <property type="match status" value="1"/>
</dbReference>
<dbReference type="InterPro" id="IPR050900">
    <property type="entry name" value="Transposase_IS3/IS150/IS904"/>
</dbReference>